<evidence type="ECO:0000313" key="1">
    <source>
        <dbReference type="EMBL" id="OMO56341.1"/>
    </source>
</evidence>
<keyword evidence="2" id="KW-1185">Reference proteome</keyword>
<accession>A0A1R3GE48</accession>
<name>A0A1R3GE48_COCAP</name>
<organism evidence="1 2">
    <name type="scientific">Corchorus capsularis</name>
    <name type="common">Jute</name>
    <dbReference type="NCBI Taxonomy" id="210143"/>
    <lineage>
        <taxon>Eukaryota</taxon>
        <taxon>Viridiplantae</taxon>
        <taxon>Streptophyta</taxon>
        <taxon>Embryophyta</taxon>
        <taxon>Tracheophyta</taxon>
        <taxon>Spermatophyta</taxon>
        <taxon>Magnoliopsida</taxon>
        <taxon>eudicotyledons</taxon>
        <taxon>Gunneridae</taxon>
        <taxon>Pentapetalae</taxon>
        <taxon>rosids</taxon>
        <taxon>malvids</taxon>
        <taxon>Malvales</taxon>
        <taxon>Malvaceae</taxon>
        <taxon>Grewioideae</taxon>
        <taxon>Apeibeae</taxon>
        <taxon>Corchorus</taxon>
    </lineage>
</organism>
<evidence type="ECO:0000313" key="2">
    <source>
        <dbReference type="Proteomes" id="UP000188268"/>
    </source>
</evidence>
<gene>
    <name evidence="1" type="ORF">CCACVL1_26630</name>
</gene>
<comment type="caution">
    <text evidence="1">The sequence shown here is derived from an EMBL/GenBank/DDBJ whole genome shotgun (WGS) entry which is preliminary data.</text>
</comment>
<reference evidence="1 2" key="1">
    <citation type="submission" date="2013-09" db="EMBL/GenBank/DDBJ databases">
        <title>Corchorus capsularis genome sequencing.</title>
        <authorList>
            <person name="Alam M."/>
            <person name="Haque M.S."/>
            <person name="Islam M.S."/>
            <person name="Emdad E.M."/>
            <person name="Islam M.M."/>
            <person name="Ahmed B."/>
            <person name="Halim A."/>
            <person name="Hossen Q.M.M."/>
            <person name="Hossain M.Z."/>
            <person name="Ahmed R."/>
            <person name="Khan M.M."/>
            <person name="Islam R."/>
            <person name="Rashid M.M."/>
            <person name="Khan S.A."/>
            <person name="Rahman M.S."/>
            <person name="Alam M."/>
        </authorList>
    </citation>
    <scope>NUCLEOTIDE SEQUENCE [LARGE SCALE GENOMIC DNA]</scope>
    <source>
        <strain evidence="2">cv. CVL-1</strain>
        <tissue evidence="1">Whole seedling</tissue>
    </source>
</reference>
<dbReference type="OrthoDB" id="1708017at2759"/>
<proteinExistence type="predicted"/>
<dbReference type="EMBL" id="AWWV01014515">
    <property type="protein sequence ID" value="OMO56341.1"/>
    <property type="molecule type" value="Genomic_DNA"/>
</dbReference>
<dbReference type="Proteomes" id="UP000188268">
    <property type="component" value="Unassembled WGS sequence"/>
</dbReference>
<dbReference type="Gramene" id="OMO56341">
    <property type="protein sequence ID" value="OMO56341"/>
    <property type="gene ID" value="CCACVL1_26630"/>
</dbReference>
<sequence length="75" mass="8705">MALAIQMNQIEASVLYEDDNALSLASMDDFELGFQERRDVYLKFVTTGNEGNLIHQENVELYKKIKNTKKEYCLL</sequence>
<protein>
    <submittedName>
        <fullName evidence="1">Uncharacterized protein</fullName>
    </submittedName>
</protein>
<dbReference type="AlphaFoldDB" id="A0A1R3GE48"/>